<dbReference type="PANTHER" id="PTHR43537:SF24">
    <property type="entry name" value="GLUCONATE OPERON TRANSCRIPTIONAL REPRESSOR"/>
    <property type="match status" value="1"/>
</dbReference>
<dbReference type="Proteomes" id="UP000252008">
    <property type="component" value="Unassembled WGS sequence"/>
</dbReference>
<dbReference type="STRING" id="39692.BST38_12790"/>
<evidence type="ECO:0000256" key="1">
    <source>
        <dbReference type="ARBA" id="ARBA00023015"/>
    </source>
</evidence>
<dbReference type="PRINTS" id="PR00035">
    <property type="entry name" value="HTHGNTR"/>
</dbReference>
<dbReference type="SUPFAM" id="SSF48008">
    <property type="entry name" value="GntR ligand-binding domain-like"/>
    <property type="match status" value="1"/>
</dbReference>
<dbReference type="Pfam" id="PF00392">
    <property type="entry name" value="GntR"/>
    <property type="match status" value="1"/>
</dbReference>
<evidence type="ECO:0000313" key="5">
    <source>
        <dbReference type="EMBL" id="SRX82099.1"/>
    </source>
</evidence>
<dbReference type="Gene3D" id="1.20.120.530">
    <property type="entry name" value="GntR ligand-binding domain-like"/>
    <property type="match status" value="1"/>
</dbReference>
<evidence type="ECO:0000256" key="3">
    <source>
        <dbReference type="ARBA" id="ARBA00023163"/>
    </source>
</evidence>
<dbReference type="GO" id="GO:0003677">
    <property type="term" value="F:DNA binding"/>
    <property type="evidence" value="ECO:0007669"/>
    <property type="project" value="UniProtKB-KW"/>
</dbReference>
<dbReference type="PANTHER" id="PTHR43537">
    <property type="entry name" value="TRANSCRIPTIONAL REGULATOR, GNTR FAMILY"/>
    <property type="match status" value="1"/>
</dbReference>
<feature type="domain" description="HTH gntR-type" evidence="4">
    <location>
        <begin position="15"/>
        <end position="82"/>
    </location>
</feature>
<evidence type="ECO:0000313" key="6">
    <source>
        <dbReference type="Proteomes" id="UP000252008"/>
    </source>
</evidence>
<sequence length="211" mass="23206">MTSEPMAGFSAPVFSSKADVVCALMRQMIIGGEVQPGDALRQRDIGAKFGVSQTPVREALKRLESEGLVTIDPHRGAVVAKSSVGMQRENADIRAALEALGAKFAAAVITDEQIAELRALNAVMKDMSDDDPRYAEANRAFHFKVYECAESPILLSIMRLLWQSILHGPMTARKHGDSFLQHERLIDALEKRDGELAGQMMREHILGHSHD</sequence>
<keyword evidence="1" id="KW-0805">Transcription regulation</keyword>
<dbReference type="InterPro" id="IPR036388">
    <property type="entry name" value="WH-like_DNA-bd_sf"/>
</dbReference>
<dbReference type="SMART" id="SM00895">
    <property type="entry name" value="FCD"/>
    <property type="match status" value="1"/>
</dbReference>
<gene>
    <name evidence="5" type="ORF">MPP7335_03857</name>
</gene>
<dbReference type="CDD" id="cd07377">
    <property type="entry name" value="WHTH_GntR"/>
    <property type="match status" value="1"/>
</dbReference>
<dbReference type="InterPro" id="IPR011711">
    <property type="entry name" value="GntR_C"/>
</dbReference>
<accession>A0A375YM25</accession>
<dbReference type="SUPFAM" id="SSF46785">
    <property type="entry name" value="Winged helix' DNA-binding domain"/>
    <property type="match status" value="1"/>
</dbReference>
<name>A0A375YM25_MYCPF</name>
<proteinExistence type="predicted"/>
<keyword evidence="2" id="KW-0238">DNA-binding</keyword>
<evidence type="ECO:0000259" key="4">
    <source>
        <dbReference type="PROSITE" id="PS50949"/>
    </source>
</evidence>
<dbReference type="GO" id="GO:0003700">
    <property type="term" value="F:DNA-binding transcription factor activity"/>
    <property type="evidence" value="ECO:0007669"/>
    <property type="project" value="InterPro"/>
</dbReference>
<dbReference type="Gene3D" id="1.10.10.10">
    <property type="entry name" value="Winged helix-like DNA-binding domain superfamily/Winged helix DNA-binding domain"/>
    <property type="match status" value="1"/>
</dbReference>
<organism evidence="5 6">
    <name type="scientific">Mycolicibacterium parafortuitum</name>
    <name type="common">Mycobacterium parafortuitum</name>
    <dbReference type="NCBI Taxonomy" id="39692"/>
    <lineage>
        <taxon>Bacteria</taxon>
        <taxon>Bacillati</taxon>
        <taxon>Actinomycetota</taxon>
        <taxon>Actinomycetes</taxon>
        <taxon>Mycobacteriales</taxon>
        <taxon>Mycobacteriaceae</taxon>
        <taxon>Mycolicibacterium</taxon>
    </lineage>
</organism>
<dbReference type="InterPro" id="IPR008920">
    <property type="entry name" value="TF_FadR/GntR_C"/>
</dbReference>
<dbReference type="SMART" id="SM00345">
    <property type="entry name" value="HTH_GNTR"/>
    <property type="match status" value="1"/>
</dbReference>
<dbReference type="InterPro" id="IPR000524">
    <property type="entry name" value="Tscrpt_reg_HTH_GntR"/>
</dbReference>
<reference evidence="5 6" key="1">
    <citation type="submission" date="2018-05" db="EMBL/GenBank/DDBJ databases">
        <authorList>
            <consortium name="IHU Genomes"/>
        </authorList>
    </citation>
    <scope>NUCLEOTIDE SEQUENCE [LARGE SCALE GENOMIC DNA]</scope>
    <source>
        <strain evidence="5 6">P7335</strain>
    </source>
</reference>
<dbReference type="EMBL" id="UEGS01000001">
    <property type="protein sequence ID" value="SRX82099.1"/>
    <property type="molecule type" value="Genomic_DNA"/>
</dbReference>
<dbReference type="AlphaFoldDB" id="A0A375YM25"/>
<evidence type="ECO:0000256" key="2">
    <source>
        <dbReference type="ARBA" id="ARBA00023125"/>
    </source>
</evidence>
<dbReference type="Pfam" id="PF07729">
    <property type="entry name" value="FCD"/>
    <property type="match status" value="1"/>
</dbReference>
<protein>
    <submittedName>
        <fullName evidence="5">GntR family transcriptional regulator [Saccharopolyspora erythraea NRRL 2338]</fullName>
    </submittedName>
</protein>
<dbReference type="RefSeq" id="WP_207569356.1">
    <property type="nucleotide sequence ID" value="NZ_MVID01000009.1"/>
</dbReference>
<dbReference type="PROSITE" id="PS50949">
    <property type="entry name" value="HTH_GNTR"/>
    <property type="match status" value="1"/>
</dbReference>
<keyword evidence="6" id="KW-1185">Reference proteome</keyword>
<dbReference type="InterPro" id="IPR036390">
    <property type="entry name" value="WH_DNA-bd_sf"/>
</dbReference>
<keyword evidence="3" id="KW-0804">Transcription</keyword>